<dbReference type="AlphaFoldDB" id="A0A284RZ21"/>
<protein>
    <recommendedName>
        <fullName evidence="5">Integral membrane protein</fullName>
    </recommendedName>
</protein>
<organism evidence="3 4">
    <name type="scientific">Armillaria ostoyae</name>
    <name type="common">Armillaria root rot fungus</name>
    <dbReference type="NCBI Taxonomy" id="47428"/>
    <lineage>
        <taxon>Eukaryota</taxon>
        <taxon>Fungi</taxon>
        <taxon>Dikarya</taxon>
        <taxon>Basidiomycota</taxon>
        <taxon>Agaricomycotina</taxon>
        <taxon>Agaricomycetes</taxon>
        <taxon>Agaricomycetidae</taxon>
        <taxon>Agaricales</taxon>
        <taxon>Marasmiineae</taxon>
        <taxon>Physalacriaceae</taxon>
        <taxon>Armillaria</taxon>
    </lineage>
</organism>
<proteinExistence type="predicted"/>
<reference evidence="4" key="1">
    <citation type="journal article" date="2017" name="Nat. Ecol. Evol.">
        <title>Genome expansion and lineage-specific genetic innovations in the forest pathogenic fungi Armillaria.</title>
        <authorList>
            <person name="Sipos G."/>
            <person name="Prasanna A.N."/>
            <person name="Walter M.C."/>
            <person name="O'Connor E."/>
            <person name="Balint B."/>
            <person name="Krizsan K."/>
            <person name="Kiss B."/>
            <person name="Hess J."/>
            <person name="Varga T."/>
            <person name="Slot J."/>
            <person name="Riley R."/>
            <person name="Boka B."/>
            <person name="Rigling D."/>
            <person name="Barry K."/>
            <person name="Lee J."/>
            <person name="Mihaltcheva S."/>
            <person name="LaButti K."/>
            <person name="Lipzen A."/>
            <person name="Waldron R."/>
            <person name="Moloney N.M."/>
            <person name="Sperisen C."/>
            <person name="Kredics L."/>
            <person name="Vagvoelgyi C."/>
            <person name="Patrignani A."/>
            <person name="Fitzpatrick D."/>
            <person name="Nagy I."/>
            <person name="Doyle S."/>
            <person name="Anderson J.B."/>
            <person name="Grigoriev I.V."/>
            <person name="Gueldener U."/>
            <person name="Muensterkoetter M."/>
            <person name="Nagy L.G."/>
        </authorList>
    </citation>
    <scope>NUCLEOTIDE SEQUENCE [LARGE SCALE GENOMIC DNA]</scope>
    <source>
        <strain evidence="4">C18/9</strain>
    </source>
</reference>
<evidence type="ECO:0008006" key="5">
    <source>
        <dbReference type="Google" id="ProtNLM"/>
    </source>
</evidence>
<keyword evidence="4" id="KW-1185">Reference proteome</keyword>
<evidence type="ECO:0000256" key="2">
    <source>
        <dbReference type="SAM" id="Phobius"/>
    </source>
</evidence>
<dbReference type="STRING" id="47428.A0A284RZ21"/>
<feature type="transmembrane region" description="Helical" evidence="2">
    <location>
        <begin position="179"/>
        <end position="202"/>
    </location>
</feature>
<dbReference type="OMA" id="PHFLIVI"/>
<sequence length="332" mass="36809">MAELTDSEIKAIFVELDTQFNVVMLSALTRGIHTGVVAVTLWTLAARKSSQSYRWPHFLIVIILLLYLLAIFDLYYEWAVGLSFFLATGKSFVEAYQSSSDSTPIILTLEIDAILSTVLADATLIWRCWIVWSRSWRVVLIPIGCTTLAIGSRGVVAYYSTFWPVKNMPPQALYLENIVNWAVLYSSLIMATLLWCTILIIYRILTLSGGVAAGMRVYRRVVEILVESAALYSAVIVVLLVFEVRNERSGDYVEEVAIAIRAIAPTILVGRVAAGHARPDDSWSGSTTVSSLRFRSHSSSQNDSQVGAGSEWDISSRARPDLEEGLEGSTQR</sequence>
<feature type="transmembrane region" description="Helical" evidence="2">
    <location>
        <begin position="138"/>
        <end position="159"/>
    </location>
</feature>
<feature type="transmembrane region" description="Helical" evidence="2">
    <location>
        <begin position="20"/>
        <end position="45"/>
    </location>
</feature>
<feature type="region of interest" description="Disordered" evidence="1">
    <location>
        <begin position="293"/>
        <end position="332"/>
    </location>
</feature>
<dbReference type="Proteomes" id="UP000219338">
    <property type="component" value="Unassembled WGS sequence"/>
</dbReference>
<evidence type="ECO:0000313" key="4">
    <source>
        <dbReference type="Proteomes" id="UP000219338"/>
    </source>
</evidence>
<evidence type="ECO:0000256" key="1">
    <source>
        <dbReference type="SAM" id="MobiDB-lite"/>
    </source>
</evidence>
<feature type="transmembrane region" description="Helical" evidence="2">
    <location>
        <begin position="57"/>
        <end position="76"/>
    </location>
</feature>
<evidence type="ECO:0000313" key="3">
    <source>
        <dbReference type="EMBL" id="SJL14004.1"/>
    </source>
</evidence>
<feature type="transmembrane region" description="Helical" evidence="2">
    <location>
        <begin position="222"/>
        <end position="242"/>
    </location>
</feature>
<accession>A0A284RZ21</accession>
<name>A0A284RZ21_ARMOS</name>
<keyword evidence="2" id="KW-0472">Membrane</keyword>
<gene>
    <name evidence="3" type="ORF">ARMOST_17456</name>
</gene>
<dbReference type="OrthoDB" id="2999237at2759"/>
<keyword evidence="2" id="KW-1133">Transmembrane helix</keyword>
<dbReference type="EMBL" id="FUEG01000022">
    <property type="protein sequence ID" value="SJL14004.1"/>
    <property type="molecule type" value="Genomic_DNA"/>
</dbReference>
<keyword evidence="2" id="KW-0812">Transmembrane</keyword>